<evidence type="ECO:0008006" key="13">
    <source>
        <dbReference type="Google" id="ProtNLM"/>
    </source>
</evidence>
<proteinExistence type="inferred from homology"/>
<evidence type="ECO:0000256" key="1">
    <source>
        <dbReference type="ARBA" id="ARBA00004651"/>
    </source>
</evidence>
<dbReference type="InterPro" id="IPR049278">
    <property type="entry name" value="MS_channel_C"/>
</dbReference>
<gene>
    <name evidence="11" type="ORF">HMPREF9194_01654</name>
</gene>
<feature type="domain" description="Mechanosensitive ion channel MscS" evidence="8">
    <location>
        <begin position="111"/>
        <end position="178"/>
    </location>
</feature>
<dbReference type="SUPFAM" id="SSF50182">
    <property type="entry name" value="Sm-like ribonucleoproteins"/>
    <property type="match status" value="1"/>
</dbReference>
<accession>S3L3E3</accession>
<dbReference type="Pfam" id="PF00924">
    <property type="entry name" value="MS_channel_2nd"/>
    <property type="match status" value="1"/>
</dbReference>
<evidence type="ECO:0000256" key="7">
    <source>
        <dbReference type="SAM" id="Phobius"/>
    </source>
</evidence>
<evidence type="ECO:0000259" key="8">
    <source>
        <dbReference type="Pfam" id="PF00924"/>
    </source>
</evidence>
<keyword evidence="3" id="KW-1003">Cell membrane</keyword>
<dbReference type="GO" id="GO:0008381">
    <property type="term" value="F:mechanosensitive monoatomic ion channel activity"/>
    <property type="evidence" value="ECO:0007669"/>
    <property type="project" value="InterPro"/>
</dbReference>
<dbReference type="InterPro" id="IPR010920">
    <property type="entry name" value="LSM_dom_sf"/>
</dbReference>
<dbReference type="SUPFAM" id="SSF82689">
    <property type="entry name" value="Mechanosensitive channel protein MscS (YggB), C-terminal domain"/>
    <property type="match status" value="1"/>
</dbReference>
<evidence type="ECO:0000256" key="4">
    <source>
        <dbReference type="ARBA" id="ARBA00022692"/>
    </source>
</evidence>
<dbReference type="PANTHER" id="PTHR30221">
    <property type="entry name" value="SMALL-CONDUCTANCE MECHANOSENSITIVE CHANNEL"/>
    <property type="match status" value="1"/>
</dbReference>
<dbReference type="InterPro" id="IPR049142">
    <property type="entry name" value="MS_channel_1st"/>
</dbReference>
<dbReference type="RefSeq" id="WP_016525920.1">
    <property type="nucleotide sequence ID" value="NZ_KE332518.1"/>
</dbReference>
<dbReference type="InterPro" id="IPR006685">
    <property type="entry name" value="MscS_channel_2nd"/>
</dbReference>
<dbReference type="InterPro" id="IPR011014">
    <property type="entry name" value="MscS_channel_TM-2"/>
</dbReference>
<keyword evidence="5 7" id="KW-1133">Transmembrane helix</keyword>
<feature type="domain" description="Mechanosensitive ion channel transmembrane helices 2/3" evidence="10">
    <location>
        <begin position="73"/>
        <end position="110"/>
    </location>
</feature>
<feature type="domain" description="Mechanosensitive ion channel MscS C-terminal" evidence="9">
    <location>
        <begin position="184"/>
        <end position="266"/>
    </location>
</feature>
<evidence type="ECO:0000313" key="12">
    <source>
        <dbReference type="Proteomes" id="UP000014541"/>
    </source>
</evidence>
<organism evidence="11 12">
    <name type="scientific">Treponema maltophilum ATCC 51939</name>
    <dbReference type="NCBI Taxonomy" id="1125699"/>
    <lineage>
        <taxon>Bacteria</taxon>
        <taxon>Pseudomonadati</taxon>
        <taxon>Spirochaetota</taxon>
        <taxon>Spirochaetia</taxon>
        <taxon>Spirochaetales</taxon>
        <taxon>Treponemataceae</taxon>
        <taxon>Treponema</taxon>
    </lineage>
</organism>
<dbReference type="InterPro" id="IPR023408">
    <property type="entry name" value="MscS_beta-dom_sf"/>
</dbReference>
<dbReference type="Gene3D" id="3.30.70.100">
    <property type="match status" value="1"/>
</dbReference>
<dbReference type="GO" id="GO:0005886">
    <property type="term" value="C:plasma membrane"/>
    <property type="evidence" value="ECO:0007669"/>
    <property type="project" value="UniProtKB-SubCell"/>
</dbReference>
<dbReference type="PROSITE" id="PS01246">
    <property type="entry name" value="UPF0003"/>
    <property type="match status" value="1"/>
</dbReference>
<evidence type="ECO:0000256" key="6">
    <source>
        <dbReference type="ARBA" id="ARBA00023136"/>
    </source>
</evidence>
<evidence type="ECO:0000256" key="2">
    <source>
        <dbReference type="ARBA" id="ARBA00008017"/>
    </source>
</evidence>
<comment type="caution">
    <text evidence="11">The sequence shown here is derived from an EMBL/GenBank/DDBJ whole genome shotgun (WGS) entry which is preliminary data.</text>
</comment>
<feature type="transmembrane region" description="Helical" evidence="7">
    <location>
        <begin position="27"/>
        <end position="50"/>
    </location>
</feature>
<dbReference type="SUPFAM" id="SSF82861">
    <property type="entry name" value="Mechanosensitive channel protein MscS (YggB), transmembrane region"/>
    <property type="match status" value="1"/>
</dbReference>
<dbReference type="PATRIC" id="fig|1125699.3.peg.1668"/>
<dbReference type="AlphaFoldDB" id="S3L3E3"/>
<dbReference type="Gene3D" id="1.10.287.1260">
    <property type="match status" value="1"/>
</dbReference>
<dbReference type="InterPro" id="IPR006686">
    <property type="entry name" value="MscS_channel_CS"/>
</dbReference>
<feature type="transmembrane region" description="Helical" evidence="7">
    <location>
        <begin position="95"/>
        <end position="123"/>
    </location>
</feature>
<reference evidence="11 12" key="1">
    <citation type="submission" date="2013-04" db="EMBL/GenBank/DDBJ databases">
        <title>The Genome Sequence of Treponema maltophilum ATCC 51939.</title>
        <authorList>
            <consortium name="The Broad Institute Genomics Platform"/>
            <person name="Earl A."/>
            <person name="Ward D."/>
            <person name="Feldgarden M."/>
            <person name="Gevers D."/>
            <person name="Leonetti C."/>
            <person name="Blanton J.M."/>
            <person name="Dewhirst F.E."/>
            <person name="Izard J."/>
            <person name="Walker B."/>
            <person name="Young S."/>
            <person name="Zeng Q."/>
            <person name="Gargeya S."/>
            <person name="Fitzgerald M."/>
            <person name="Haas B."/>
            <person name="Abouelleil A."/>
            <person name="Allen A.W."/>
            <person name="Alvarado L."/>
            <person name="Arachchi H.M."/>
            <person name="Berlin A.M."/>
            <person name="Chapman S.B."/>
            <person name="Gainer-Dewar J."/>
            <person name="Goldberg J."/>
            <person name="Griggs A."/>
            <person name="Gujja S."/>
            <person name="Hansen M."/>
            <person name="Howarth C."/>
            <person name="Imamovic A."/>
            <person name="Ireland A."/>
            <person name="Larimer J."/>
            <person name="McCowan C."/>
            <person name="Murphy C."/>
            <person name="Pearson M."/>
            <person name="Poon T.W."/>
            <person name="Priest M."/>
            <person name="Roberts A."/>
            <person name="Saif S."/>
            <person name="Shea T."/>
            <person name="Sisk P."/>
            <person name="Sykes S."/>
            <person name="Wortman J."/>
            <person name="Nusbaum C."/>
            <person name="Birren B."/>
        </authorList>
    </citation>
    <scope>NUCLEOTIDE SEQUENCE [LARGE SCALE GENOMIC DNA]</scope>
    <source>
        <strain evidence="11 12">ATCC 51939</strain>
    </source>
</reference>
<dbReference type="Proteomes" id="UP000014541">
    <property type="component" value="Unassembled WGS sequence"/>
</dbReference>
<dbReference type="eggNOG" id="COG0668">
    <property type="taxonomic scope" value="Bacteria"/>
</dbReference>
<feature type="transmembrane region" description="Helical" evidence="7">
    <location>
        <begin position="70"/>
        <end position="89"/>
    </location>
</feature>
<evidence type="ECO:0000256" key="5">
    <source>
        <dbReference type="ARBA" id="ARBA00022989"/>
    </source>
</evidence>
<keyword evidence="4 7" id="KW-0812">Transmembrane</keyword>
<dbReference type="EMBL" id="ATFF01000006">
    <property type="protein sequence ID" value="EPF31309.1"/>
    <property type="molecule type" value="Genomic_DNA"/>
</dbReference>
<dbReference type="HOGENOM" id="CLU_037945_1_0_12"/>
<comment type="similarity">
    <text evidence="2">Belongs to the MscS (TC 1.A.23) family.</text>
</comment>
<keyword evidence="12" id="KW-1185">Reference proteome</keyword>
<dbReference type="Pfam" id="PF21082">
    <property type="entry name" value="MS_channel_3rd"/>
    <property type="match status" value="1"/>
</dbReference>
<evidence type="ECO:0000313" key="11">
    <source>
        <dbReference type="EMBL" id="EPF31309.1"/>
    </source>
</evidence>
<sequence>MNNLSTSLEALLSSISGIKIELTSEKLLGVLQFIGTLALIYIFFKILKALSKKFLFKKMSMQTQHIIKKAIDYSAFVTIVLTVFHRLGIDVSGLLGAAGIAGIAIGFAAQTSVSNVISGLFVITERAFKIGDTIEIEDIIGTVQSINLLSVALKTFDSQYVRVPNETIIKANLINYSHFPFRRIKTELSVSYDTDLRRAETILIDTAKKNRFVVADPAPSILWTAFDSSGISCALFAWTSVQDYGSARNSLFIDIDERLKKEGIEIPFNQLVVQMEDDIK</sequence>
<dbReference type="OrthoDB" id="9809206at2"/>
<dbReference type="Pfam" id="PF21088">
    <property type="entry name" value="MS_channel_1st"/>
    <property type="match status" value="1"/>
</dbReference>
<keyword evidence="6 7" id="KW-0472">Membrane</keyword>
<dbReference type="InterPro" id="IPR011066">
    <property type="entry name" value="MscS_channel_C_sf"/>
</dbReference>
<evidence type="ECO:0000259" key="9">
    <source>
        <dbReference type="Pfam" id="PF21082"/>
    </source>
</evidence>
<comment type="subcellular location">
    <subcellularLocation>
        <location evidence="1">Cell membrane</location>
        <topology evidence="1">Multi-pass membrane protein</topology>
    </subcellularLocation>
</comment>
<dbReference type="InterPro" id="IPR045275">
    <property type="entry name" value="MscS_archaea/bacteria_type"/>
</dbReference>
<evidence type="ECO:0000259" key="10">
    <source>
        <dbReference type="Pfam" id="PF21088"/>
    </source>
</evidence>
<dbReference type="Gene3D" id="2.30.30.60">
    <property type="match status" value="1"/>
</dbReference>
<name>S3L3E3_TREMA</name>
<dbReference type="PANTHER" id="PTHR30221:SF1">
    <property type="entry name" value="SMALL-CONDUCTANCE MECHANOSENSITIVE CHANNEL"/>
    <property type="match status" value="1"/>
</dbReference>
<protein>
    <recommendedName>
        <fullName evidence="13">Small-conductance mechanosensitive channel</fullName>
    </recommendedName>
</protein>
<evidence type="ECO:0000256" key="3">
    <source>
        <dbReference type="ARBA" id="ARBA00022475"/>
    </source>
</evidence>